<dbReference type="AlphaFoldDB" id="A0A933RZI8"/>
<reference evidence="2" key="1">
    <citation type="submission" date="2020-07" db="EMBL/GenBank/DDBJ databases">
        <title>Huge and variable diversity of episymbiotic CPR bacteria and DPANN archaea in groundwater ecosystems.</title>
        <authorList>
            <person name="He C.Y."/>
            <person name="Keren R."/>
            <person name="Whittaker M."/>
            <person name="Farag I.F."/>
            <person name="Doudna J."/>
            <person name="Cate J.H.D."/>
            <person name="Banfield J.F."/>
        </authorList>
    </citation>
    <scope>NUCLEOTIDE SEQUENCE</scope>
    <source>
        <strain evidence="2">NC_groundwater_1818_Pr3_B-0.1um_66_35</strain>
    </source>
</reference>
<gene>
    <name evidence="2" type="ORF">HZA66_10545</name>
</gene>
<organism evidence="2 3">
    <name type="scientific">Rhodopseudomonas palustris</name>
    <dbReference type="NCBI Taxonomy" id="1076"/>
    <lineage>
        <taxon>Bacteria</taxon>
        <taxon>Pseudomonadati</taxon>
        <taxon>Pseudomonadota</taxon>
        <taxon>Alphaproteobacteria</taxon>
        <taxon>Hyphomicrobiales</taxon>
        <taxon>Nitrobacteraceae</taxon>
        <taxon>Rhodopseudomonas</taxon>
    </lineage>
</organism>
<feature type="coiled-coil region" evidence="1">
    <location>
        <begin position="131"/>
        <end position="165"/>
    </location>
</feature>
<accession>A0A933RZI8</accession>
<comment type="caution">
    <text evidence="2">The sequence shown here is derived from an EMBL/GenBank/DDBJ whole genome shotgun (WGS) entry which is preliminary data.</text>
</comment>
<evidence type="ECO:0000313" key="2">
    <source>
        <dbReference type="EMBL" id="MBI5129872.1"/>
    </source>
</evidence>
<dbReference type="Proteomes" id="UP000782519">
    <property type="component" value="Unassembled WGS sequence"/>
</dbReference>
<sequence>MRSDDPAIIVCAETAGVSKSLLPELLEALEAYLDERARTWLDQVGDRQPTLPSTSDGKVNVRAIITALGRPQSQEQHLFKKSELRAAINAVAGEQGLKAIGDRLREQDLDKEVVAKMRRTNMRSGELSKLVAEQASVIERQRRTIESLREQMRMFEETGQTLRTRPVLP</sequence>
<dbReference type="EMBL" id="JACRJB010000025">
    <property type="protein sequence ID" value="MBI5129872.1"/>
    <property type="molecule type" value="Genomic_DNA"/>
</dbReference>
<evidence type="ECO:0000256" key="1">
    <source>
        <dbReference type="SAM" id="Coils"/>
    </source>
</evidence>
<keyword evidence="1" id="KW-0175">Coiled coil</keyword>
<protein>
    <submittedName>
        <fullName evidence="2">Uncharacterized protein</fullName>
    </submittedName>
</protein>
<evidence type="ECO:0000313" key="3">
    <source>
        <dbReference type="Proteomes" id="UP000782519"/>
    </source>
</evidence>
<name>A0A933RZI8_RHOPL</name>
<proteinExistence type="predicted"/>